<evidence type="ECO:0000256" key="2">
    <source>
        <dbReference type="ARBA" id="ARBA00022490"/>
    </source>
</evidence>
<evidence type="ECO:0000259" key="8">
    <source>
        <dbReference type="SMART" id="SM00968"/>
    </source>
</evidence>
<dbReference type="InterPro" id="IPR024704">
    <property type="entry name" value="SMC"/>
</dbReference>
<name>A0A9X2S3N2_9FIRM</name>
<dbReference type="InterPro" id="IPR011890">
    <property type="entry name" value="SMC_prok"/>
</dbReference>
<sequence length="1188" mass="138201">MHLKKLKIQGFKSFADKTEIEFKKGITGIVGPNGSGKSNISDAIRWVLGEQSIKTLRGSKMEDVIFSGTNGRKPLGYAEVSIIFDNKDETIPIEYSEVSITRRMFRSGESEYYINKNSCRLKDIRELFMDTGIGKDGYSIIGQGRVDEILSTKSEDRRHIFEEAAGIVKYKTRKEESEKKLKKTEENLVRINDIVFELEGQISPLEKQAIKAKKYLEIAQKLKELEVNFYIEEISRLKHKLISIGDKRKELNNLIKENLDRKTIMENRYFSMKDEIEKIKHSAEELQDEKYSIQSNIEKKDNEQILSSEKEKFYLEEKRRLNREEKELLDKKEKLLLKKEKIKDELEENIENLSKLKSDYLKEKKLLEDINKEIILKEKHIEEEKNNNFKIYNLMSDKKNKIESLKTFKQNIKSRITEIEKEIDIIKNIKIENEKLLDNFCIEKGRNEESLGSCKKDIKEYTEEEKNIENEYSILSKEINEIKGLLQGKISNYNLLKNMEEDYEGYYKSVRGLLLASKKNDKLNKGIVGVVGELIKVDRRYEKAIEITLGSSIQNVVTRTEEDAKEAIQYLKRNNLGRVTFLPLTSIKSRKLNMDFNAIRDMGVIGIASQLVQFDEDYRNVFEYLLGRTLIVEDINSAMKIAKKYNHSIRIVTLDGELFNPGGSITGGSILKNSTNILNRKTRIDGLIKEIKELKAELALYKSKENKLNLNLSEVKEFIENGNKKLQTLNIEIIKLENEITRIIQDNEKNDISISKYYNEINKLKQEEKNIDREIDALSLDLTKLNNEKNLIDQNLDENTGEFQYKKEKKENIDERVTNFKIKINSFKQQISSLKNEISNTDEDYKNTLDTIYSRQKDFKENTLQIEKLKNTKRRLKEEINNLKSLLNNCSIKLEKIKEEKEKKMESFILEQRNLKEIENNINTFEKEINALDIDYTKYSVQVENYNSRLLEDYEMNYAEALNYKVHIEDMAEAKKNIRKLKNNIKNLGTVNLGAVEEYKNLKERLEFIQTQKEDLISAKNGLKEVIKDIEKEMEERFLEKFVEIRKSFNQVFRELFGGGKADVYLINENDLLSSGIEIIAQPPGKKLQSLSLLSGGEKSLTAVALLFAVLKTKPTPFCILDEIDAALDEANISRYTNYLKSFSDDTQFIMITHRKGSMEMADILYGITMEEEGISRMVSIKLSDKAS</sequence>
<dbReference type="GO" id="GO:0007059">
    <property type="term" value="P:chromosome segregation"/>
    <property type="evidence" value="ECO:0007669"/>
    <property type="project" value="UniProtKB-UniRule"/>
</dbReference>
<dbReference type="FunFam" id="3.40.50.300:FF:000984">
    <property type="entry name" value="Chromosome partition protein Smc"/>
    <property type="match status" value="1"/>
</dbReference>
<dbReference type="Gene3D" id="3.40.50.300">
    <property type="entry name" value="P-loop containing nucleotide triphosphate hydrolases"/>
    <property type="match status" value="2"/>
</dbReference>
<dbReference type="Gene3D" id="3.30.70.1620">
    <property type="match status" value="1"/>
</dbReference>
<comment type="domain">
    <text evidence="7">Contains large globular domains required for ATP hydrolysis at each terminus and a third globular domain forming a flexible hinge near the middle of the molecule. These domains are separated by coiled-coil structures.</text>
</comment>
<evidence type="ECO:0000256" key="4">
    <source>
        <dbReference type="ARBA" id="ARBA00022840"/>
    </source>
</evidence>
<dbReference type="PIRSF" id="PIRSF005719">
    <property type="entry name" value="SMC"/>
    <property type="match status" value="1"/>
</dbReference>
<dbReference type="RefSeq" id="WP_257490033.1">
    <property type="nucleotide sequence ID" value="NZ_JANJZL010000001.1"/>
</dbReference>
<dbReference type="GO" id="GO:0006260">
    <property type="term" value="P:DNA replication"/>
    <property type="evidence" value="ECO:0007669"/>
    <property type="project" value="UniProtKB-UniRule"/>
</dbReference>
<dbReference type="Gene3D" id="1.20.1060.20">
    <property type="match status" value="1"/>
</dbReference>
<proteinExistence type="inferred from homology"/>
<protein>
    <recommendedName>
        <fullName evidence="7">Chromosome partition protein Smc</fullName>
    </recommendedName>
</protein>
<evidence type="ECO:0000256" key="3">
    <source>
        <dbReference type="ARBA" id="ARBA00022741"/>
    </source>
</evidence>
<reference evidence="9" key="1">
    <citation type="submission" date="2022-07" db="EMBL/GenBank/DDBJ databases">
        <title>Enhanced cultured diversity of the mouse gut microbiota enables custom-made synthetic communities.</title>
        <authorList>
            <person name="Afrizal A."/>
        </authorList>
    </citation>
    <scope>NUCLEOTIDE SEQUENCE</scope>
    <source>
        <strain evidence="9">DSM 29482</strain>
    </source>
</reference>
<dbReference type="GO" id="GO:0016887">
    <property type="term" value="F:ATP hydrolysis activity"/>
    <property type="evidence" value="ECO:0007669"/>
    <property type="project" value="InterPro"/>
</dbReference>
<dbReference type="InterPro" id="IPR010935">
    <property type="entry name" value="SMC_hinge"/>
</dbReference>
<evidence type="ECO:0000256" key="5">
    <source>
        <dbReference type="ARBA" id="ARBA00023054"/>
    </source>
</evidence>
<dbReference type="GO" id="GO:0007062">
    <property type="term" value="P:sister chromatid cohesion"/>
    <property type="evidence" value="ECO:0007669"/>
    <property type="project" value="InterPro"/>
</dbReference>
<keyword evidence="5 7" id="KW-0175">Coiled coil</keyword>
<dbReference type="Pfam" id="PF02463">
    <property type="entry name" value="SMC_N"/>
    <property type="match status" value="1"/>
</dbReference>
<comment type="caution">
    <text evidence="9">The sequence shown here is derived from an EMBL/GenBank/DDBJ whole genome shotgun (WGS) entry which is preliminary data.</text>
</comment>
<feature type="coiled-coil region" evidence="7">
    <location>
        <begin position="269"/>
        <end position="478"/>
    </location>
</feature>
<keyword evidence="2 7" id="KW-0963">Cytoplasm</keyword>
<feature type="binding site" evidence="7">
    <location>
        <begin position="32"/>
        <end position="39"/>
    </location>
    <ligand>
        <name>ATP</name>
        <dbReference type="ChEBI" id="CHEBI:30616"/>
    </ligand>
</feature>
<comment type="similarity">
    <text evidence="7">Belongs to the SMC family.</text>
</comment>
<evidence type="ECO:0000256" key="6">
    <source>
        <dbReference type="ARBA" id="ARBA00023125"/>
    </source>
</evidence>
<dbReference type="GO" id="GO:0005694">
    <property type="term" value="C:chromosome"/>
    <property type="evidence" value="ECO:0007669"/>
    <property type="project" value="InterPro"/>
</dbReference>
<dbReference type="GO" id="GO:0005737">
    <property type="term" value="C:cytoplasm"/>
    <property type="evidence" value="ECO:0007669"/>
    <property type="project" value="UniProtKB-SubCell"/>
</dbReference>
<dbReference type="PANTHER" id="PTHR43977">
    <property type="entry name" value="STRUCTURAL MAINTENANCE OF CHROMOSOMES PROTEIN 3"/>
    <property type="match status" value="1"/>
</dbReference>
<dbReference type="InterPro" id="IPR036277">
    <property type="entry name" value="SMC_hinge_sf"/>
</dbReference>
<dbReference type="GO" id="GO:0005524">
    <property type="term" value="F:ATP binding"/>
    <property type="evidence" value="ECO:0007669"/>
    <property type="project" value="UniProtKB-UniRule"/>
</dbReference>
<comment type="subcellular location">
    <subcellularLocation>
        <location evidence="1 7">Cytoplasm</location>
    </subcellularLocation>
</comment>
<feature type="coiled-coil region" evidence="7">
    <location>
        <begin position="964"/>
        <end position="1033"/>
    </location>
</feature>
<dbReference type="Proteomes" id="UP001142078">
    <property type="component" value="Unassembled WGS sequence"/>
</dbReference>
<dbReference type="SUPFAM" id="SSF52540">
    <property type="entry name" value="P-loop containing nucleoside triphosphate hydrolases"/>
    <property type="match status" value="1"/>
</dbReference>
<dbReference type="AlphaFoldDB" id="A0A9X2S3N2"/>
<dbReference type="NCBIfam" id="TIGR02168">
    <property type="entry name" value="SMC_prok_B"/>
    <property type="match status" value="1"/>
</dbReference>
<keyword evidence="4 7" id="KW-0067">ATP-binding</keyword>
<feature type="coiled-coil region" evidence="7">
    <location>
        <begin position="167"/>
        <end position="194"/>
    </location>
</feature>
<evidence type="ECO:0000256" key="7">
    <source>
        <dbReference type="HAMAP-Rule" id="MF_01894"/>
    </source>
</evidence>
<feature type="coiled-coil region" evidence="7">
    <location>
        <begin position="677"/>
        <end position="935"/>
    </location>
</feature>
<evidence type="ECO:0000313" key="10">
    <source>
        <dbReference type="Proteomes" id="UP001142078"/>
    </source>
</evidence>
<dbReference type="Pfam" id="PF06470">
    <property type="entry name" value="SMC_hinge"/>
    <property type="match status" value="1"/>
</dbReference>
<evidence type="ECO:0000313" key="9">
    <source>
        <dbReference type="EMBL" id="MCR2042598.1"/>
    </source>
</evidence>
<comment type="subunit">
    <text evidence="7">Homodimer.</text>
</comment>
<dbReference type="SMART" id="SM00968">
    <property type="entry name" value="SMC_hinge"/>
    <property type="match status" value="1"/>
</dbReference>
<dbReference type="InterPro" id="IPR027417">
    <property type="entry name" value="P-loop_NTPase"/>
</dbReference>
<dbReference type="CDD" id="cd03278">
    <property type="entry name" value="ABC_SMC_barmotin"/>
    <property type="match status" value="2"/>
</dbReference>
<dbReference type="FunFam" id="3.40.50.300:FF:000901">
    <property type="entry name" value="Chromosome partition protein Smc"/>
    <property type="match status" value="1"/>
</dbReference>
<accession>A0A9X2S3N2</accession>
<dbReference type="SUPFAM" id="SSF75553">
    <property type="entry name" value="Smc hinge domain"/>
    <property type="match status" value="1"/>
</dbReference>
<comment type="function">
    <text evidence="7">Required for chromosome condensation and partitioning.</text>
</comment>
<dbReference type="EMBL" id="JANJZL010000001">
    <property type="protein sequence ID" value="MCR2042598.1"/>
    <property type="molecule type" value="Genomic_DNA"/>
</dbReference>
<dbReference type="InterPro" id="IPR003395">
    <property type="entry name" value="RecF/RecN/SMC_N"/>
</dbReference>
<dbReference type="HAMAP" id="MF_01894">
    <property type="entry name" value="Smc_prok"/>
    <property type="match status" value="1"/>
</dbReference>
<feature type="domain" description="SMC hinge" evidence="8">
    <location>
        <begin position="525"/>
        <end position="642"/>
    </location>
</feature>
<keyword evidence="6 7" id="KW-0238">DNA-binding</keyword>
<evidence type="ECO:0000256" key="1">
    <source>
        <dbReference type="ARBA" id="ARBA00004496"/>
    </source>
</evidence>
<dbReference type="GO" id="GO:0030261">
    <property type="term" value="P:chromosome condensation"/>
    <property type="evidence" value="ECO:0007669"/>
    <property type="project" value="InterPro"/>
</dbReference>
<keyword evidence="3 7" id="KW-0547">Nucleotide-binding</keyword>
<organism evidence="9 10">
    <name type="scientific">Anaerosalibacter massiliensis</name>
    <dbReference type="NCBI Taxonomy" id="1347392"/>
    <lineage>
        <taxon>Bacteria</taxon>
        <taxon>Bacillati</taxon>
        <taxon>Bacillota</taxon>
        <taxon>Tissierellia</taxon>
        <taxon>Tissierellales</taxon>
        <taxon>Sporanaerobacteraceae</taxon>
        <taxon>Anaerosalibacter</taxon>
    </lineage>
</organism>
<keyword evidence="10" id="KW-1185">Reference proteome</keyword>
<dbReference type="GO" id="GO:0003677">
    <property type="term" value="F:DNA binding"/>
    <property type="evidence" value="ECO:0007669"/>
    <property type="project" value="UniProtKB-UniRule"/>
</dbReference>
<gene>
    <name evidence="7 9" type="primary">smc</name>
    <name evidence="9" type="ORF">NSA23_00575</name>
</gene>